<reference evidence="2 3" key="1">
    <citation type="submission" date="2017-11" db="EMBL/GenBank/DDBJ databases">
        <title>Draft genome sequence of Mitsuaria sp. HWN-4.</title>
        <authorList>
            <person name="Gundlapally S.R."/>
        </authorList>
    </citation>
    <scope>NUCLEOTIDE SEQUENCE [LARGE SCALE GENOMIC DNA]</scope>
    <source>
        <strain evidence="2 3">HWN-4</strain>
    </source>
</reference>
<dbReference type="AlphaFoldDB" id="A0A2G9CBT2"/>
<dbReference type="PROSITE" id="PS51257">
    <property type="entry name" value="PROKAR_LIPOPROTEIN"/>
    <property type="match status" value="1"/>
</dbReference>
<keyword evidence="3" id="KW-1185">Reference proteome</keyword>
<proteinExistence type="predicted"/>
<protein>
    <recommendedName>
        <fullName evidence="4">Lipoprotein</fullName>
    </recommendedName>
</protein>
<evidence type="ECO:0000313" key="3">
    <source>
        <dbReference type="Proteomes" id="UP000231501"/>
    </source>
</evidence>
<evidence type="ECO:0008006" key="4">
    <source>
        <dbReference type="Google" id="ProtNLM"/>
    </source>
</evidence>
<keyword evidence="1" id="KW-0732">Signal</keyword>
<feature type="chain" id="PRO_5013560466" description="Lipoprotein" evidence="1">
    <location>
        <begin position="21"/>
        <end position="188"/>
    </location>
</feature>
<feature type="signal peptide" evidence="1">
    <location>
        <begin position="1"/>
        <end position="20"/>
    </location>
</feature>
<evidence type="ECO:0000313" key="2">
    <source>
        <dbReference type="EMBL" id="PIM53896.1"/>
    </source>
</evidence>
<sequence>MRAGCCAHRLLALSVVLSLAACAPMPRLSARWYATIDEERIPDLRPPDDAKPYQRLVLGILNRDHTPITISDLRLNPAWPGGEVPKDASWPVPIGGEVKLAPGEMLLVEVEKKPLPPAIDPDARSVWQCRFPTRATMNVAYRQQIVGQQGMQMNDAFTLEIPDPMPSALAYGWTLCSALRSREGPATP</sequence>
<dbReference type="Proteomes" id="UP000231501">
    <property type="component" value="Unassembled WGS sequence"/>
</dbReference>
<dbReference type="EMBL" id="PEOG01000015">
    <property type="protein sequence ID" value="PIM53896.1"/>
    <property type="molecule type" value="Genomic_DNA"/>
</dbReference>
<accession>A0A2G9CBT2</accession>
<organism evidence="2 3">
    <name type="scientific">Roseateles chitinivorans</name>
    <dbReference type="NCBI Taxonomy" id="2917965"/>
    <lineage>
        <taxon>Bacteria</taxon>
        <taxon>Pseudomonadati</taxon>
        <taxon>Pseudomonadota</taxon>
        <taxon>Betaproteobacteria</taxon>
        <taxon>Burkholderiales</taxon>
        <taxon>Sphaerotilaceae</taxon>
        <taxon>Roseateles</taxon>
    </lineage>
</organism>
<evidence type="ECO:0000256" key="1">
    <source>
        <dbReference type="SAM" id="SignalP"/>
    </source>
</evidence>
<gene>
    <name evidence="2" type="ORF">CS062_07135</name>
</gene>
<comment type="caution">
    <text evidence="2">The sequence shown here is derived from an EMBL/GenBank/DDBJ whole genome shotgun (WGS) entry which is preliminary data.</text>
</comment>
<name>A0A2G9CBT2_9BURK</name>